<evidence type="ECO:0000313" key="2">
    <source>
        <dbReference type="Proteomes" id="UP000736787"/>
    </source>
</evidence>
<dbReference type="EMBL" id="RCMK01000017">
    <property type="protein sequence ID" value="KAG2954160.1"/>
    <property type="molecule type" value="Genomic_DNA"/>
</dbReference>
<sequence length="39" mass="4373">MVPYEKRDGDLNGYVSSLSKLPDCSSRMVLPTCRTVKLL</sequence>
<gene>
    <name evidence="1" type="ORF">PC117_g1448</name>
</gene>
<evidence type="ECO:0000313" key="1">
    <source>
        <dbReference type="EMBL" id="KAG2954160.1"/>
    </source>
</evidence>
<protein>
    <submittedName>
        <fullName evidence="1">Uncharacterized protein</fullName>
    </submittedName>
</protein>
<dbReference type="AlphaFoldDB" id="A0A8T1L0G9"/>
<organism evidence="1 2">
    <name type="scientific">Phytophthora cactorum</name>
    <dbReference type="NCBI Taxonomy" id="29920"/>
    <lineage>
        <taxon>Eukaryota</taxon>
        <taxon>Sar</taxon>
        <taxon>Stramenopiles</taxon>
        <taxon>Oomycota</taxon>
        <taxon>Peronosporomycetes</taxon>
        <taxon>Peronosporales</taxon>
        <taxon>Peronosporaceae</taxon>
        <taxon>Phytophthora</taxon>
    </lineage>
</organism>
<accession>A0A8T1L0G9</accession>
<reference evidence="1" key="1">
    <citation type="submission" date="2018-10" db="EMBL/GenBank/DDBJ databases">
        <title>Effector identification in a new, highly contiguous assembly of the strawberry crown rot pathogen Phytophthora cactorum.</title>
        <authorList>
            <person name="Armitage A.D."/>
            <person name="Nellist C.F."/>
            <person name="Bates H."/>
            <person name="Vickerstaff R.J."/>
            <person name="Harrison R.J."/>
        </authorList>
    </citation>
    <scope>NUCLEOTIDE SEQUENCE</scope>
    <source>
        <strain evidence="1">4040</strain>
    </source>
</reference>
<comment type="caution">
    <text evidence="1">The sequence shown here is derived from an EMBL/GenBank/DDBJ whole genome shotgun (WGS) entry which is preliminary data.</text>
</comment>
<proteinExistence type="predicted"/>
<name>A0A8T1L0G9_9STRA</name>
<dbReference type="Proteomes" id="UP000736787">
    <property type="component" value="Unassembled WGS sequence"/>
</dbReference>